<reference evidence="1 2" key="1">
    <citation type="submission" date="2017-04" db="EMBL/GenBank/DDBJ databases">
        <authorList>
            <person name="Afonso C.L."/>
            <person name="Miller P.J."/>
            <person name="Scott M.A."/>
            <person name="Spackman E."/>
            <person name="Goraichik I."/>
            <person name="Dimitrov K.M."/>
            <person name="Suarez D.L."/>
            <person name="Swayne D.E."/>
        </authorList>
    </citation>
    <scope>NUCLEOTIDE SEQUENCE [LARGE SCALE GENOMIC DNA]</scope>
    <source>
        <strain evidence="1 2">USBA 355</strain>
    </source>
</reference>
<keyword evidence="2" id="KW-1185">Reference proteome</keyword>
<dbReference type="Proteomes" id="UP000192917">
    <property type="component" value="Unassembled WGS sequence"/>
</dbReference>
<dbReference type="RefSeq" id="WP_085121684.1">
    <property type="nucleotide sequence ID" value="NZ_FWZX01000003.1"/>
</dbReference>
<protein>
    <submittedName>
        <fullName evidence="1">Uncharacterized protein</fullName>
    </submittedName>
</protein>
<proteinExistence type="predicted"/>
<dbReference type="AlphaFoldDB" id="A0A1Y6BK30"/>
<evidence type="ECO:0000313" key="1">
    <source>
        <dbReference type="EMBL" id="SMF05217.1"/>
    </source>
</evidence>
<accession>A0A1Y6BK30</accession>
<organism evidence="1 2">
    <name type="scientific">Tistlia consotensis USBA 355</name>
    <dbReference type="NCBI Taxonomy" id="560819"/>
    <lineage>
        <taxon>Bacteria</taxon>
        <taxon>Pseudomonadati</taxon>
        <taxon>Pseudomonadota</taxon>
        <taxon>Alphaproteobacteria</taxon>
        <taxon>Rhodospirillales</taxon>
        <taxon>Rhodovibrionaceae</taxon>
        <taxon>Tistlia</taxon>
    </lineage>
</organism>
<gene>
    <name evidence="1" type="ORF">SAMN05428998_103254</name>
</gene>
<sequence length="84" mass="9104">MAEHWRIRGYDSTNLMFERNVPADSLSEAQIVELLKCLAATKLNDGEVISSILGNAGHLAIKRNGGGGPDFITDGNPWYTADLS</sequence>
<dbReference type="EMBL" id="FWZX01000003">
    <property type="protein sequence ID" value="SMF05217.1"/>
    <property type="molecule type" value="Genomic_DNA"/>
</dbReference>
<evidence type="ECO:0000313" key="2">
    <source>
        <dbReference type="Proteomes" id="UP000192917"/>
    </source>
</evidence>
<name>A0A1Y6BK30_9PROT</name>